<evidence type="ECO:0000313" key="2">
    <source>
        <dbReference type="Proteomes" id="UP000219522"/>
    </source>
</evidence>
<proteinExistence type="predicted"/>
<dbReference type="RefSeq" id="WP_062642570.1">
    <property type="nucleotide sequence ID" value="NZ_FCOG02000150.1"/>
</dbReference>
<dbReference type="AlphaFoldDB" id="A0A7Z7IGW3"/>
<comment type="caution">
    <text evidence="1">The sequence shown here is derived from an EMBL/GenBank/DDBJ whole genome shotgun (WGS) entry which is preliminary data.</text>
</comment>
<name>A0A7Z7IGW3_9BURK</name>
<dbReference type="EMBL" id="OCSU01000003">
    <property type="protein sequence ID" value="SOE89087.1"/>
    <property type="molecule type" value="Genomic_DNA"/>
</dbReference>
<reference evidence="1 2" key="1">
    <citation type="submission" date="2017-09" db="EMBL/GenBank/DDBJ databases">
        <authorList>
            <person name="Varghese N."/>
            <person name="Submissions S."/>
        </authorList>
    </citation>
    <scope>NUCLEOTIDE SEQUENCE [LARGE SCALE GENOMIC DNA]</scope>
    <source>
        <strain evidence="1 2">OK806</strain>
    </source>
</reference>
<dbReference type="Proteomes" id="UP000219522">
    <property type="component" value="Unassembled WGS sequence"/>
</dbReference>
<keyword evidence="2" id="KW-1185">Reference proteome</keyword>
<gene>
    <name evidence="1" type="ORF">SAMN05446927_7742</name>
</gene>
<evidence type="ECO:0000313" key="1">
    <source>
        <dbReference type="EMBL" id="SOE89087.1"/>
    </source>
</evidence>
<organism evidence="1 2">
    <name type="scientific">Caballeronia arationis</name>
    <dbReference type="NCBI Taxonomy" id="1777142"/>
    <lineage>
        <taxon>Bacteria</taxon>
        <taxon>Pseudomonadati</taxon>
        <taxon>Pseudomonadota</taxon>
        <taxon>Betaproteobacteria</taxon>
        <taxon>Burkholderiales</taxon>
        <taxon>Burkholderiaceae</taxon>
        <taxon>Caballeronia</taxon>
    </lineage>
</organism>
<sequence length="89" mass="9957">MLDVLLEKWNGCTIGLMTVPVRQFEVWESEPDGYLAIVRIDCNGEVLADWHVPRSAAPRISAAEAQRESLEYAIRVLGSDMLTQKEPNG</sequence>
<accession>A0A7Z7IGW3</accession>
<dbReference type="OrthoDB" id="9032887at2"/>
<protein>
    <submittedName>
        <fullName evidence="1">Uncharacterized protein</fullName>
    </submittedName>
</protein>